<dbReference type="Pfam" id="PF02036">
    <property type="entry name" value="SCP2"/>
    <property type="match status" value="1"/>
</dbReference>
<sequence length="129" mass="14194">MHVSEAIQQFFASLPARAASVLSSPIGGTLKIDLADGNRTEHWYVTLAPGSAQVSRDEQRQADGVLTLSTELFEKLVTGREAGMAAVLRNEATFSGHVVLFLAFRRFLPPRPDVRDPRNAARDHVRRLA</sequence>
<dbReference type="Gene3D" id="3.30.1050.10">
    <property type="entry name" value="SCP2 sterol-binding domain"/>
    <property type="match status" value="1"/>
</dbReference>
<keyword evidence="3" id="KW-1185">Reference proteome</keyword>
<dbReference type="Proteomes" id="UP000198551">
    <property type="component" value="Unassembled WGS sequence"/>
</dbReference>
<dbReference type="SUPFAM" id="SSF55718">
    <property type="entry name" value="SCP-like"/>
    <property type="match status" value="1"/>
</dbReference>
<feature type="domain" description="SCP2" evidence="1">
    <location>
        <begin position="18"/>
        <end position="107"/>
    </location>
</feature>
<proteinExistence type="predicted"/>
<evidence type="ECO:0000259" key="1">
    <source>
        <dbReference type="Pfam" id="PF02036"/>
    </source>
</evidence>
<gene>
    <name evidence="2" type="ORF">GA0070215_11330</name>
</gene>
<accession>A0A1C4YW47</accession>
<evidence type="ECO:0000313" key="2">
    <source>
        <dbReference type="EMBL" id="SCF24866.1"/>
    </source>
</evidence>
<dbReference type="RefSeq" id="WP_018787998.1">
    <property type="nucleotide sequence ID" value="NZ_FMCV01000013.1"/>
</dbReference>
<reference evidence="3" key="1">
    <citation type="submission" date="2016-06" db="EMBL/GenBank/DDBJ databases">
        <authorList>
            <person name="Varghese N."/>
        </authorList>
    </citation>
    <scope>NUCLEOTIDE SEQUENCE [LARGE SCALE GENOMIC DNA]</scope>
    <source>
        <strain evidence="3">DSM 45555</strain>
    </source>
</reference>
<dbReference type="InterPro" id="IPR036527">
    <property type="entry name" value="SCP2_sterol-bd_dom_sf"/>
</dbReference>
<protein>
    <submittedName>
        <fullName evidence="2">SCP-2 sterol transfer family protein</fullName>
    </submittedName>
</protein>
<dbReference type="EMBL" id="FMCV01000013">
    <property type="protein sequence ID" value="SCF24866.1"/>
    <property type="molecule type" value="Genomic_DNA"/>
</dbReference>
<dbReference type="AlphaFoldDB" id="A0A1C4YW47"/>
<evidence type="ECO:0000313" key="3">
    <source>
        <dbReference type="Proteomes" id="UP000198551"/>
    </source>
</evidence>
<dbReference type="InterPro" id="IPR003033">
    <property type="entry name" value="SCP2_sterol-bd_dom"/>
</dbReference>
<organism evidence="2 3">
    <name type="scientific">Micromonospora marina</name>
    <dbReference type="NCBI Taxonomy" id="307120"/>
    <lineage>
        <taxon>Bacteria</taxon>
        <taxon>Bacillati</taxon>
        <taxon>Actinomycetota</taxon>
        <taxon>Actinomycetes</taxon>
        <taxon>Micromonosporales</taxon>
        <taxon>Micromonosporaceae</taxon>
        <taxon>Micromonospora</taxon>
    </lineage>
</organism>
<name>A0A1C4YW47_9ACTN</name>